<gene>
    <name evidence="1" type="ORF">LSTR_LSTR003606</name>
</gene>
<name>A0A482WLT6_LAOST</name>
<evidence type="ECO:0000313" key="2">
    <source>
        <dbReference type="Proteomes" id="UP000291343"/>
    </source>
</evidence>
<dbReference type="Proteomes" id="UP000291343">
    <property type="component" value="Unassembled WGS sequence"/>
</dbReference>
<dbReference type="OrthoDB" id="6620711at2759"/>
<dbReference type="PANTHER" id="PTHR21112">
    <property type="entry name" value="CHEMOSENSORY PROTEIN A 29A-RELATED"/>
    <property type="match status" value="1"/>
</dbReference>
<proteinExistence type="predicted"/>
<reference evidence="1 2" key="1">
    <citation type="journal article" date="2017" name="Gigascience">
        <title>Genome sequence of the small brown planthopper, Laodelphax striatellus.</title>
        <authorList>
            <person name="Zhu J."/>
            <person name="Jiang F."/>
            <person name="Wang X."/>
            <person name="Yang P."/>
            <person name="Bao Y."/>
            <person name="Zhao W."/>
            <person name="Wang W."/>
            <person name="Lu H."/>
            <person name="Wang Q."/>
            <person name="Cui N."/>
            <person name="Li J."/>
            <person name="Chen X."/>
            <person name="Luo L."/>
            <person name="Yu J."/>
            <person name="Kang L."/>
            <person name="Cui F."/>
        </authorList>
    </citation>
    <scope>NUCLEOTIDE SEQUENCE [LARGE SCALE GENOMIC DNA]</scope>
    <source>
        <strain evidence="1">Lst14</strain>
    </source>
</reference>
<sequence length="247" mass="28617">MNRTIVVLYGNISLKQDFDSSMKMKSEFSFWGNGGWRSNVYNLNVNRDVCERFYTILGKMRVETFMAKAGFAINRTNCDLPAGPYWFTFNRFEKCPKAKEGTKEFVFDFHLRKMNRTTVVLFGNVSLNRDLDDTTKIRNEFSLWGNGGWHSNAYNLDFDRNICKNFHSVLGKTFDVLMDKIGIVVNTTNCAIPANKYRMGNVIVSNWYFKALPVLIFGTYRVTVVLYSAQEELLGCLRVVIDILRQY</sequence>
<evidence type="ECO:0000313" key="1">
    <source>
        <dbReference type="EMBL" id="RZF34196.1"/>
    </source>
</evidence>
<evidence type="ECO:0008006" key="3">
    <source>
        <dbReference type="Google" id="ProtNLM"/>
    </source>
</evidence>
<comment type="caution">
    <text evidence="1">The sequence shown here is derived from an EMBL/GenBank/DDBJ whole genome shotgun (WGS) entry which is preliminary data.</text>
</comment>
<dbReference type="InParanoid" id="A0A482WLT6"/>
<dbReference type="AlphaFoldDB" id="A0A482WLT6"/>
<dbReference type="EMBL" id="QKKF02032524">
    <property type="protein sequence ID" value="RZF34196.1"/>
    <property type="molecule type" value="Genomic_DNA"/>
</dbReference>
<dbReference type="STRING" id="195883.A0A482WLT6"/>
<keyword evidence="2" id="KW-1185">Reference proteome</keyword>
<accession>A0A482WLT6</accession>
<dbReference type="PANTHER" id="PTHR21112:SF0">
    <property type="entry name" value="CHEMOSENSORY PROTEIN A 29A-RELATED"/>
    <property type="match status" value="1"/>
</dbReference>
<organism evidence="1 2">
    <name type="scientific">Laodelphax striatellus</name>
    <name type="common">Small brown planthopper</name>
    <name type="synonym">Delphax striatella</name>
    <dbReference type="NCBI Taxonomy" id="195883"/>
    <lineage>
        <taxon>Eukaryota</taxon>
        <taxon>Metazoa</taxon>
        <taxon>Ecdysozoa</taxon>
        <taxon>Arthropoda</taxon>
        <taxon>Hexapoda</taxon>
        <taxon>Insecta</taxon>
        <taxon>Pterygota</taxon>
        <taxon>Neoptera</taxon>
        <taxon>Paraneoptera</taxon>
        <taxon>Hemiptera</taxon>
        <taxon>Auchenorrhyncha</taxon>
        <taxon>Fulgoroidea</taxon>
        <taxon>Delphacidae</taxon>
        <taxon>Criomorphinae</taxon>
        <taxon>Laodelphax</taxon>
    </lineage>
</organism>
<protein>
    <recommendedName>
        <fullName evidence="3">MD-2-related lipid-recognition domain-containing protein</fullName>
    </recommendedName>
</protein>